<feature type="signal peptide" evidence="1">
    <location>
        <begin position="1"/>
        <end position="17"/>
    </location>
</feature>
<dbReference type="GeneID" id="108744856"/>
<dbReference type="RefSeq" id="XP_025830860.1">
    <property type="nucleotide sequence ID" value="XM_025975075.1"/>
</dbReference>
<protein>
    <submittedName>
        <fullName evidence="3">Uncharacterized protein LOC108744856 isoform X1</fullName>
    </submittedName>
</protein>
<evidence type="ECO:0000313" key="3">
    <source>
        <dbReference type="RefSeq" id="XP_025830860.1"/>
    </source>
</evidence>
<dbReference type="AlphaFoldDB" id="A0A7F5QZV1"/>
<proteinExistence type="predicted"/>
<name>A0A7F5QZV1_AGRPL</name>
<reference evidence="3" key="1">
    <citation type="submission" date="2025-08" db="UniProtKB">
        <authorList>
            <consortium name="RefSeq"/>
        </authorList>
    </citation>
    <scope>IDENTIFICATION</scope>
</reference>
<organism evidence="2 3">
    <name type="scientific">Agrilus planipennis</name>
    <name type="common">Emerald ash borer</name>
    <name type="synonym">Agrilus marcopoli</name>
    <dbReference type="NCBI Taxonomy" id="224129"/>
    <lineage>
        <taxon>Eukaryota</taxon>
        <taxon>Metazoa</taxon>
        <taxon>Ecdysozoa</taxon>
        <taxon>Arthropoda</taxon>
        <taxon>Hexapoda</taxon>
        <taxon>Insecta</taxon>
        <taxon>Pterygota</taxon>
        <taxon>Neoptera</taxon>
        <taxon>Endopterygota</taxon>
        <taxon>Coleoptera</taxon>
        <taxon>Polyphaga</taxon>
        <taxon>Elateriformia</taxon>
        <taxon>Buprestoidea</taxon>
        <taxon>Buprestidae</taxon>
        <taxon>Agrilinae</taxon>
        <taxon>Agrilus</taxon>
    </lineage>
</organism>
<dbReference type="OrthoDB" id="7697912at2759"/>
<dbReference type="InParanoid" id="A0A7F5QZV1"/>
<keyword evidence="1" id="KW-0732">Signal</keyword>
<evidence type="ECO:0000256" key="1">
    <source>
        <dbReference type="SAM" id="SignalP"/>
    </source>
</evidence>
<gene>
    <name evidence="3" type="primary">LOC108744856</name>
</gene>
<dbReference type="Proteomes" id="UP000192223">
    <property type="component" value="Unplaced"/>
</dbReference>
<evidence type="ECO:0000313" key="2">
    <source>
        <dbReference type="Proteomes" id="UP000192223"/>
    </source>
</evidence>
<feature type="chain" id="PRO_5028812580" evidence="1">
    <location>
        <begin position="18"/>
        <end position="288"/>
    </location>
</feature>
<keyword evidence="2" id="KW-1185">Reference proteome</keyword>
<sequence length="288" mass="29564">MKTALLILSHLAVSAFSFPSQTEPPLISFDKGGIGVNFLGYHASAGLGGLLTGNAADGGLFAQAGTPHGQRAGAGLGGTVSEGRAAGGLYAGATAGGGVSAGAGLHGVSGEGGSAGALYSGASAGGKTYTSEKYGGTINKEVEVIKEKVIETPVSAPAPAPAKASAGFSGGLYISKSVNAAPAPAVHHVEQVVEKKVPAPQKTYIERTVIPNYVEKTIQVPSYEERIVRVPTVIEQRVKVPAPPTIIEKEVPVPEAPAPPQVHVQKIKTVHRPALRKHWRKYGYVQVE</sequence>
<accession>A0A7F5QZV1</accession>